<sequence>MFSGLIVHDGRVVSVTGTRDDGLTLVVESPSAIADGVALGDSIAINGVCLTVVGFDERTMRFDVVPETVDRTGFDALRPGDRVNLELSLRLGDRLGGHLVYGHVDGNAQILAKETEGQGYRLHVALPGALAAYIVEKGYVAVDGVSLTVASTTQDAFTIALIPETARRTTLGTKGAGDRVNLEIDPVARYAQGAIAAYARR</sequence>
<dbReference type="NCBIfam" id="TIGR00187">
    <property type="entry name" value="ribE"/>
    <property type="match status" value="1"/>
</dbReference>
<dbReference type="EMBL" id="AP025523">
    <property type="protein sequence ID" value="BDE05944.1"/>
    <property type="molecule type" value="Genomic_DNA"/>
</dbReference>
<protein>
    <recommendedName>
        <fullName evidence="5 9">Riboflavin synthase</fullName>
        <ecNumber evidence="4 9">2.5.1.9</ecNumber>
    </recommendedName>
</protein>
<dbReference type="PANTHER" id="PTHR21098">
    <property type="entry name" value="RIBOFLAVIN SYNTHASE ALPHA CHAIN"/>
    <property type="match status" value="1"/>
</dbReference>
<dbReference type="KEGG" id="vab:WPS_12200"/>
<dbReference type="RefSeq" id="WP_317996951.1">
    <property type="nucleotide sequence ID" value="NZ_AP025523.1"/>
</dbReference>
<evidence type="ECO:0000256" key="4">
    <source>
        <dbReference type="ARBA" id="ARBA00012827"/>
    </source>
</evidence>
<evidence type="ECO:0000313" key="12">
    <source>
        <dbReference type="EMBL" id="BDE05944.1"/>
    </source>
</evidence>
<evidence type="ECO:0000256" key="6">
    <source>
        <dbReference type="ARBA" id="ARBA00022619"/>
    </source>
</evidence>
<dbReference type="NCBIfam" id="NF009566">
    <property type="entry name" value="PRK13020.1"/>
    <property type="match status" value="1"/>
</dbReference>
<dbReference type="PIRSF" id="PIRSF000498">
    <property type="entry name" value="Riboflavin_syn_A"/>
    <property type="match status" value="1"/>
</dbReference>
<keyword evidence="6" id="KW-0686">Riboflavin biosynthesis</keyword>
<dbReference type="PANTHER" id="PTHR21098:SF12">
    <property type="entry name" value="RIBOFLAVIN SYNTHASE"/>
    <property type="match status" value="1"/>
</dbReference>
<comment type="pathway">
    <text evidence="3">Cofactor biosynthesis; riboflavin biosynthesis; riboflavin from 2-hydroxy-3-oxobutyl phosphate and 5-amino-6-(D-ribitylamino)uracil: step 2/2.</text>
</comment>
<dbReference type="GO" id="GO:0004746">
    <property type="term" value="F:riboflavin synthase activity"/>
    <property type="evidence" value="ECO:0007669"/>
    <property type="project" value="UniProtKB-UniRule"/>
</dbReference>
<reference evidence="12 13" key="1">
    <citation type="journal article" date="2022" name="ISME Commun">
        <title>Vulcanimicrobium alpinus gen. nov. sp. nov., the first cultivated representative of the candidate phylum 'Eremiobacterota', is a metabolically versatile aerobic anoxygenic phototroph.</title>
        <authorList>
            <person name="Yabe S."/>
            <person name="Muto K."/>
            <person name="Abe K."/>
            <person name="Yokota A."/>
            <person name="Staudigel H."/>
            <person name="Tebo B.M."/>
        </authorList>
    </citation>
    <scope>NUCLEOTIDE SEQUENCE [LARGE SCALE GENOMIC DNA]</scope>
    <source>
        <strain evidence="12 13">WC8-2</strain>
    </source>
</reference>
<dbReference type="EC" id="2.5.1.9" evidence="4 9"/>
<comment type="catalytic activity">
    <reaction evidence="1">
        <text>2 6,7-dimethyl-8-(1-D-ribityl)lumazine + H(+) = 5-amino-6-(D-ribitylamino)uracil + riboflavin</text>
        <dbReference type="Rhea" id="RHEA:20772"/>
        <dbReference type="ChEBI" id="CHEBI:15378"/>
        <dbReference type="ChEBI" id="CHEBI:15934"/>
        <dbReference type="ChEBI" id="CHEBI:57986"/>
        <dbReference type="ChEBI" id="CHEBI:58201"/>
        <dbReference type="EC" id="2.5.1.9"/>
    </reaction>
</comment>
<evidence type="ECO:0000256" key="1">
    <source>
        <dbReference type="ARBA" id="ARBA00000968"/>
    </source>
</evidence>
<name>A0AAN1XV36_UNVUL</name>
<dbReference type="NCBIfam" id="NF006767">
    <property type="entry name" value="PRK09289.1"/>
    <property type="match status" value="1"/>
</dbReference>
<evidence type="ECO:0000256" key="2">
    <source>
        <dbReference type="ARBA" id="ARBA00002803"/>
    </source>
</evidence>
<dbReference type="CDD" id="cd00402">
    <property type="entry name" value="Riboflavin_synthase_like"/>
    <property type="match status" value="1"/>
</dbReference>
<feature type="domain" description="Lumazine-binding" evidence="11">
    <location>
        <begin position="1"/>
        <end position="98"/>
    </location>
</feature>
<evidence type="ECO:0000256" key="8">
    <source>
        <dbReference type="ARBA" id="ARBA00022737"/>
    </source>
</evidence>
<keyword evidence="8" id="KW-0677">Repeat</keyword>
<feature type="domain" description="Lumazine-binding" evidence="11">
    <location>
        <begin position="99"/>
        <end position="195"/>
    </location>
</feature>
<dbReference type="InterPro" id="IPR017938">
    <property type="entry name" value="Riboflavin_synthase-like_b-brl"/>
</dbReference>
<dbReference type="FunFam" id="2.40.30.20:FF:000004">
    <property type="entry name" value="Riboflavin synthase, alpha subunit"/>
    <property type="match status" value="1"/>
</dbReference>
<keyword evidence="13" id="KW-1185">Reference proteome</keyword>
<dbReference type="GO" id="GO:0009231">
    <property type="term" value="P:riboflavin biosynthetic process"/>
    <property type="evidence" value="ECO:0007669"/>
    <property type="project" value="UniProtKB-KW"/>
</dbReference>
<keyword evidence="7" id="KW-0808">Transferase</keyword>
<comment type="function">
    <text evidence="2">Catalyzes the dismutation of two molecules of 6,7-dimethyl-8-ribityllumazine, resulting in the formation of riboflavin and 5-amino-6-(D-ribitylamino)uracil.</text>
</comment>
<dbReference type="Gene3D" id="2.40.30.20">
    <property type="match status" value="2"/>
</dbReference>
<proteinExistence type="predicted"/>
<gene>
    <name evidence="12" type="ORF">WPS_12200</name>
</gene>
<dbReference type="Proteomes" id="UP001317532">
    <property type="component" value="Chromosome"/>
</dbReference>
<evidence type="ECO:0000256" key="9">
    <source>
        <dbReference type="NCBIfam" id="TIGR00187"/>
    </source>
</evidence>
<evidence type="ECO:0000313" key="13">
    <source>
        <dbReference type="Proteomes" id="UP001317532"/>
    </source>
</evidence>
<feature type="repeat" description="Lumazine-binding" evidence="10">
    <location>
        <begin position="1"/>
        <end position="98"/>
    </location>
</feature>
<dbReference type="InterPro" id="IPR001783">
    <property type="entry name" value="Lumazine-bd"/>
</dbReference>
<organism evidence="12 13">
    <name type="scientific">Vulcanimicrobium alpinum</name>
    <dbReference type="NCBI Taxonomy" id="3016050"/>
    <lineage>
        <taxon>Bacteria</taxon>
        <taxon>Bacillati</taxon>
        <taxon>Vulcanimicrobiota</taxon>
        <taxon>Vulcanimicrobiia</taxon>
        <taxon>Vulcanimicrobiales</taxon>
        <taxon>Vulcanimicrobiaceae</taxon>
        <taxon>Vulcanimicrobium</taxon>
    </lineage>
</organism>
<evidence type="ECO:0000256" key="5">
    <source>
        <dbReference type="ARBA" id="ARBA00013950"/>
    </source>
</evidence>
<accession>A0AAN1XV36</accession>
<dbReference type="SUPFAM" id="SSF63380">
    <property type="entry name" value="Riboflavin synthase domain-like"/>
    <property type="match status" value="2"/>
</dbReference>
<dbReference type="InterPro" id="IPR026017">
    <property type="entry name" value="Lumazine-bd_dom"/>
</dbReference>
<dbReference type="PROSITE" id="PS51177">
    <property type="entry name" value="LUMAZINE_BIND"/>
    <property type="match status" value="2"/>
</dbReference>
<feature type="repeat" description="Lumazine-binding" evidence="10">
    <location>
        <begin position="99"/>
        <end position="195"/>
    </location>
</feature>
<evidence type="ECO:0000256" key="3">
    <source>
        <dbReference type="ARBA" id="ARBA00004887"/>
    </source>
</evidence>
<evidence type="ECO:0000256" key="7">
    <source>
        <dbReference type="ARBA" id="ARBA00022679"/>
    </source>
</evidence>
<dbReference type="InterPro" id="IPR023366">
    <property type="entry name" value="ATP_synth_asu-like_sf"/>
</dbReference>
<dbReference type="AlphaFoldDB" id="A0AAN1XV36"/>
<evidence type="ECO:0000259" key="11">
    <source>
        <dbReference type="PROSITE" id="PS51177"/>
    </source>
</evidence>
<evidence type="ECO:0000256" key="10">
    <source>
        <dbReference type="PROSITE-ProRule" id="PRU00524"/>
    </source>
</evidence>
<dbReference type="Pfam" id="PF00677">
    <property type="entry name" value="Lum_binding"/>
    <property type="match status" value="2"/>
</dbReference>